<keyword evidence="4 9" id="KW-0547">Nucleotide-binding</keyword>
<keyword evidence="3 9" id="KW-0436">Ligase</keyword>
<dbReference type="FunFam" id="1.10.730.10:FF:000011">
    <property type="entry name" value="Leucine--tRNA ligase chloroplastic/mitochondrial"/>
    <property type="match status" value="1"/>
</dbReference>
<name>A0A398D118_9BACT</name>
<dbReference type="Gene3D" id="1.10.730.10">
    <property type="entry name" value="Isoleucyl-tRNA Synthetase, Domain 1"/>
    <property type="match status" value="1"/>
</dbReference>
<feature type="domain" description="Leucyl-tRNA synthetase editing" evidence="14">
    <location>
        <begin position="220"/>
        <end position="407"/>
    </location>
</feature>
<protein>
    <recommendedName>
        <fullName evidence="9">Leucine--tRNA ligase</fullName>
        <ecNumber evidence="9">6.1.1.4</ecNumber>
    </recommendedName>
    <alternativeName>
        <fullName evidence="9">Leucyl-tRNA synthetase</fullName>
        <shortName evidence="9">LeuRS</shortName>
    </alternativeName>
</protein>
<dbReference type="InterPro" id="IPR002302">
    <property type="entry name" value="Leu-tRNA-ligase"/>
</dbReference>
<dbReference type="NCBIfam" id="TIGR00396">
    <property type="entry name" value="leuS_bact"/>
    <property type="match status" value="1"/>
</dbReference>
<evidence type="ECO:0000256" key="6">
    <source>
        <dbReference type="ARBA" id="ARBA00022917"/>
    </source>
</evidence>
<comment type="catalytic activity">
    <reaction evidence="8 9">
        <text>tRNA(Leu) + L-leucine + ATP = L-leucyl-tRNA(Leu) + AMP + diphosphate</text>
        <dbReference type="Rhea" id="RHEA:11688"/>
        <dbReference type="Rhea" id="RHEA-COMP:9613"/>
        <dbReference type="Rhea" id="RHEA-COMP:9622"/>
        <dbReference type="ChEBI" id="CHEBI:30616"/>
        <dbReference type="ChEBI" id="CHEBI:33019"/>
        <dbReference type="ChEBI" id="CHEBI:57427"/>
        <dbReference type="ChEBI" id="CHEBI:78442"/>
        <dbReference type="ChEBI" id="CHEBI:78494"/>
        <dbReference type="ChEBI" id="CHEBI:456215"/>
        <dbReference type="EC" id="6.1.1.4"/>
    </reaction>
</comment>
<keyword evidence="2 9" id="KW-0963">Cytoplasm</keyword>
<dbReference type="FunFam" id="3.40.50.620:FF:000056">
    <property type="entry name" value="Leucine--tRNA ligase"/>
    <property type="match status" value="1"/>
</dbReference>
<keyword evidence="7 9" id="KW-0030">Aminoacyl-tRNA synthetase</keyword>
<accession>A0A398D118</accession>
<dbReference type="GO" id="GO:0002161">
    <property type="term" value="F:aminoacyl-tRNA deacylase activity"/>
    <property type="evidence" value="ECO:0007669"/>
    <property type="project" value="InterPro"/>
</dbReference>
<evidence type="ECO:0000259" key="12">
    <source>
        <dbReference type="Pfam" id="PF08264"/>
    </source>
</evidence>
<dbReference type="RefSeq" id="WP_119088756.1">
    <property type="nucleotide sequence ID" value="NZ_QXIS01000012.1"/>
</dbReference>
<keyword evidence="6 9" id="KW-0648">Protein biosynthesis</keyword>
<evidence type="ECO:0000256" key="8">
    <source>
        <dbReference type="ARBA" id="ARBA00047469"/>
    </source>
</evidence>
<dbReference type="GO" id="GO:0006429">
    <property type="term" value="P:leucyl-tRNA aminoacylation"/>
    <property type="evidence" value="ECO:0007669"/>
    <property type="project" value="UniProtKB-UniRule"/>
</dbReference>
<feature type="domain" description="Methionyl/Leucyl tRNA synthetase" evidence="13">
    <location>
        <begin position="40"/>
        <end position="183"/>
    </location>
</feature>
<dbReference type="SUPFAM" id="SSF52374">
    <property type="entry name" value="Nucleotidylyl transferase"/>
    <property type="match status" value="1"/>
</dbReference>
<proteinExistence type="inferred from homology"/>
<dbReference type="InterPro" id="IPR025709">
    <property type="entry name" value="Leu_tRNA-synth_edit"/>
</dbReference>
<dbReference type="OrthoDB" id="9810365at2"/>
<sequence>MREYDFHSIEPKWQDLWEAEKAYRTEENSVKPKLFCLDYFPYPSGDGLHVGHCRNYIPTDVISRFYRMKGFNVLHPMGWDAFGLPAENEAIRLKKNPREITIKNTTNFKRQLKLIGTSYDWEREINSSDPEYYRWTQWFFLLLYKRGLAYEKESEQWWCPSCKTVLANEQAKDGKCWRCGTPVEKKKLKQWFFRITDYADRLADDLDTVDWPERIKIMQRNWIGKSVGAEVVFDIVSAGDGSKHPVAVFTTRLDTIMGATFLVLAPEHPLVAEIVSSEQHAKIDAYSAASKTKTEIDRMSMDREKTGVFTGAYAINPFSGEKVPVWIADYVLMGYGTGAIMAVPAHDSRDFGFATKYGIQIRQVVGWSSVAYEVAAWNDKYSERGALVHSGRFDGLTTEAAFAAMVAEGEATGFAKAQTNYHMRDWLISRQRYWGAPIPMIHCPTCGTVPVPENQLPVVLPDVQGYEPSGTGESPLAGIKEWVETTCPVCGGPARRETDTMDGFACSSWYELRYTSPHNDKAPFDRATIDYWLPVDLYVGGAEHAVMHLLYARFWTKVMYDEGLVGFTEPFARLMNQGMLLSYDGQKMSKSKHNVITPDEVVEQYGADTLRLYELFMAPFEQEVAWSKEGISGAHRFMKRLWELAQRTIEASYGVQRDVCVPRLELLINKLTRKITGDIEKFKFNTAVAAFMEYFNFLSETVRNDETVLSTVEWQTAMRQLLVVLAPFAPHMTEELWEEYGCEESIHKQLWPAWDESKLAESEVEVAVQVNGKVRGSMRIPSDSTDEELGSLALGQDYVVKYTAGHIVKRVVAIKGKIVNIVVQ</sequence>
<comment type="caution">
    <text evidence="9">Lacks conserved residue(s) required for the propagation of feature annotation.</text>
</comment>
<evidence type="ECO:0000256" key="9">
    <source>
        <dbReference type="HAMAP-Rule" id="MF_00049"/>
    </source>
</evidence>
<comment type="similarity">
    <text evidence="1 9 10">Belongs to the class-I aminoacyl-tRNA synthetase family.</text>
</comment>
<dbReference type="Pfam" id="PF00133">
    <property type="entry name" value="tRNA-synt_1"/>
    <property type="match status" value="1"/>
</dbReference>
<dbReference type="PANTHER" id="PTHR43740">
    <property type="entry name" value="LEUCYL-TRNA SYNTHETASE"/>
    <property type="match status" value="1"/>
</dbReference>
<dbReference type="PRINTS" id="PR00985">
    <property type="entry name" value="TRNASYNTHLEU"/>
</dbReference>
<evidence type="ECO:0000313" key="15">
    <source>
        <dbReference type="EMBL" id="RIE06448.1"/>
    </source>
</evidence>
<dbReference type="PROSITE" id="PS00178">
    <property type="entry name" value="AA_TRNA_LIGASE_I"/>
    <property type="match status" value="1"/>
</dbReference>
<dbReference type="InterPro" id="IPR001412">
    <property type="entry name" value="aa-tRNA-synth_I_CS"/>
</dbReference>
<dbReference type="InterPro" id="IPR014729">
    <property type="entry name" value="Rossmann-like_a/b/a_fold"/>
</dbReference>
<dbReference type="GO" id="GO:0005829">
    <property type="term" value="C:cytosol"/>
    <property type="evidence" value="ECO:0007669"/>
    <property type="project" value="TreeGrafter"/>
</dbReference>
<evidence type="ECO:0000256" key="7">
    <source>
        <dbReference type="ARBA" id="ARBA00023146"/>
    </source>
</evidence>
<dbReference type="SUPFAM" id="SSF50677">
    <property type="entry name" value="ValRS/IleRS/LeuRS editing domain"/>
    <property type="match status" value="1"/>
</dbReference>
<feature type="domain" description="Methionyl/Valyl/Leucyl/Isoleucyl-tRNA synthetase anticodon-binding" evidence="12">
    <location>
        <begin position="668"/>
        <end position="785"/>
    </location>
</feature>
<evidence type="ECO:0000259" key="11">
    <source>
        <dbReference type="Pfam" id="PF00133"/>
    </source>
</evidence>
<dbReference type="Pfam" id="PF09334">
    <property type="entry name" value="tRNA-synt_1g"/>
    <property type="match status" value="1"/>
</dbReference>
<evidence type="ECO:0000313" key="16">
    <source>
        <dbReference type="Proteomes" id="UP000266328"/>
    </source>
</evidence>
<dbReference type="Proteomes" id="UP000266328">
    <property type="component" value="Unassembled WGS sequence"/>
</dbReference>
<dbReference type="CDD" id="cd00812">
    <property type="entry name" value="LeuRS_core"/>
    <property type="match status" value="1"/>
</dbReference>
<keyword evidence="5 9" id="KW-0067">ATP-binding</keyword>
<evidence type="ECO:0000256" key="2">
    <source>
        <dbReference type="ARBA" id="ARBA00022490"/>
    </source>
</evidence>
<dbReference type="EMBL" id="QXIS01000012">
    <property type="protein sequence ID" value="RIE06448.1"/>
    <property type="molecule type" value="Genomic_DNA"/>
</dbReference>
<keyword evidence="16" id="KW-1185">Reference proteome</keyword>
<dbReference type="PANTHER" id="PTHR43740:SF2">
    <property type="entry name" value="LEUCINE--TRNA LIGASE, MITOCHONDRIAL"/>
    <property type="match status" value="1"/>
</dbReference>
<dbReference type="GO" id="GO:0005524">
    <property type="term" value="F:ATP binding"/>
    <property type="evidence" value="ECO:0007669"/>
    <property type="project" value="UniProtKB-UniRule"/>
</dbReference>
<evidence type="ECO:0000256" key="4">
    <source>
        <dbReference type="ARBA" id="ARBA00022741"/>
    </source>
</evidence>
<feature type="domain" description="Aminoacyl-tRNA synthetase class Ia" evidence="11">
    <location>
        <begin position="423"/>
        <end position="626"/>
    </location>
</feature>
<evidence type="ECO:0000256" key="3">
    <source>
        <dbReference type="ARBA" id="ARBA00022598"/>
    </source>
</evidence>
<dbReference type="InterPro" id="IPR013155">
    <property type="entry name" value="M/V/L/I-tRNA-synth_anticd-bd"/>
</dbReference>
<dbReference type="Pfam" id="PF08264">
    <property type="entry name" value="Anticodon_1"/>
    <property type="match status" value="1"/>
</dbReference>
<dbReference type="InterPro" id="IPR009080">
    <property type="entry name" value="tRNAsynth_Ia_anticodon-bd"/>
</dbReference>
<evidence type="ECO:0000259" key="13">
    <source>
        <dbReference type="Pfam" id="PF09334"/>
    </source>
</evidence>
<reference evidence="15 16" key="1">
    <citation type="submission" date="2018-09" db="EMBL/GenBank/DDBJ databases">
        <title>Discovery and Ecogenomic Context for Candidatus Cryosericales, a Global Caldiserica Order Active in Thawing Permafrost.</title>
        <authorList>
            <person name="Martinez M.A."/>
            <person name="Woodcroft B.J."/>
            <person name="Ignacio Espinoza J.C."/>
            <person name="Zayed A."/>
            <person name="Singleton C.M."/>
            <person name="Boyd J."/>
            <person name="Li Y.-F."/>
            <person name="Purvine S."/>
            <person name="Maughan H."/>
            <person name="Hodgkins S.B."/>
            <person name="Anderson D."/>
            <person name="Sederholm M."/>
            <person name="Temperton B."/>
            <person name="Saleska S.R."/>
            <person name="Tyson G.W."/>
            <person name="Rich V.I."/>
        </authorList>
    </citation>
    <scope>NUCLEOTIDE SEQUENCE [LARGE SCALE GENOMIC DNA]</scope>
    <source>
        <strain evidence="15 16">SMC7</strain>
    </source>
</reference>
<organism evidence="15 16">
    <name type="scientific">Candidatus Cryosericum terrychapinii</name>
    <dbReference type="NCBI Taxonomy" id="2290919"/>
    <lineage>
        <taxon>Bacteria</taxon>
        <taxon>Pseudomonadati</taxon>
        <taxon>Caldisericota/Cryosericota group</taxon>
        <taxon>Candidatus Cryosericota</taxon>
        <taxon>Candidatus Cryosericia</taxon>
        <taxon>Candidatus Cryosericales</taxon>
        <taxon>Candidatus Cryosericaceae</taxon>
        <taxon>Candidatus Cryosericum</taxon>
    </lineage>
</organism>
<evidence type="ECO:0000256" key="10">
    <source>
        <dbReference type="RuleBase" id="RU363035"/>
    </source>
</evidence>
<feature type="binding site" evidence="9">
    <location>
        <position position="590"/>
    </location>
    <ligand>
        <name>ATP</name>
        <dbReference type="ChEBI" id="CHEBI:30616"/>
    </ligand>
</feature>
<dbReference type="HAMAP" id="MF_00049_B">
    <property type="entry name" value="Leu_tRNA_synth_B"/>
    <property type="match status" value="1"/>
</dbReference>
<dbReference type="SUPFAM" id="SSF47323">
    <property type="entry name" value="Anticodon-binding domain of a subclass of class I aminoacyl-tRNA synthetases"/>
    <property type="match status" value="1"/>
</dbReference>
<dbReference type="InterPro" id="IPR002300">
    <property type="entry name" value="aa-tRNA-synth_Ia"/>
</dbReference>
<dbReference type="EC" id="6.1.1.4" evidence="9"/>
<dbReference type="Pfam" id="PF13603">
    <property type="entry name" value="tRNA-synt_1_2"/>
    <property type="match status" value="1"/>
</dbReference>
<gene>
    <name evidence="9" type="primary">leuS</name>
    <name evidence="15" type="ORF">SMC7_02240</name>
</gene>
<dbReference type="AlphaFoldDB" id="A0A398D118"/>
<comment type="caution">
    <text evidence="15">The sequence shown here is derived from an EMBL/GenBank/DDBJ whole genome shotgun (WGS) entry which is preliminary data.</text>
</comment>
<dbReference type="Gene3D" id="3.40.50.620">
    <property type="entry name" value="HUPs"/>
    <property type="match status" value="2"/>
</dbReference>
<evidence type="ECO:0000256" key="5">
    <source>
        <dbReference type="ARBA" id="ARBA00022840"/>
    </source>
</evidence>
<dbReference type="FunFam" id="3.40.50.620:FF:000003">
    <property type="entry name" value="Leucine--tRNA ligase"/>
    <property type="match status" value="1"/>
</dbReference>
<feature type="short sequence motif" description="'KMSKS' region" evidence="9">
    <location>
        <begin position="587"/>
        <end position="591"/>
    </location>
</feature>
<dbReference type="GO" id="GO:0004823">
    <property type="term" value="F:leucine-tRNA ligase activity"/>
    <property type="evidence" value="ECO:0007669"/>
    <property type="project" value="UniProtKB-UniRule"/>
</dbReference>
<dbReference type="InterPro" id="IPR015413">
    <property type="entry name" value="Methionyl/Leucyl_tRNA_Synth"/>
</dbReference>
<dbReference type="Gene3D" id="3.90.740.10">
    <property type="entry name" value="Valyl/Leucyl/Isoleucyl-tRNA synthetase, editing domain"/>
    <property type="match status" value="1"/>
</dbReference>
<dbReference type="InterPro" id="IPR009008">
    <property type="entry name" value="Val/Leu/Ile-tRNA-synth_edit"/>
</dbReference>
<dbReference type="Gene3D" id="3.10.20.590">
    <property type="match status" value="1"/>
</dbReference>
<comment type="subcellular location">
    <subcellularLocation>
        <location evidence="9">Cytoplasm</location>
    </subcellularLocation>
</comment>
<evidence type="ECO:0000256" key="1">
    <source>
        <dbReference type="ARBA" id="ARBA00005594"/>
    </source>
</evidence>
<dbReference type="CDD" id="cd07958">
    <property type="entry name" value="Anticodon_Ia_Leu_BEm"/>
    <property type="match status" value="1"/>
</dbReference>
<evidence type="ECO:0000259" key="14">
    <source>
        <dbReference type="Pfam" id="PF13603"/>
    </source>
</evidence>